<accession>A0ABU4USB6</accession>
<dbReference type="Gene3D" id="2.60.120.260">
    <property type="entry name" value="Galactose-binding domain-like"/>
    <property type="match status" value="1"/>
</dbReference>
<dbReference type="InterPro" id="IPR005674">
    <property type="entry name" value="CocE/Ser_esterase"/>
</dbReference>
<dbReference type="RefSeq" id="WP_319974026.1">
    <property type="nucleotide sequence ID" value="NZ_JAXAVU010000004.1"/>
</dbReference>
<proteinExistence type="predicted"/>
<dbReference type="InterPro" id="IPR013736">
    <property type="entry name" value="Xaa-Pro_dipept_C"/>
</dbReference>
<keyword evidence="1 4" id="KW-0378">Hydrolase</keyword>
<dbReference type="SUPFAM" id="SSF53474">
    <property type="entry name" value="alpha/beta-Hydrolases"/>
    <property type="match status" value="1"/>
</dbReference>
<reference evidence="4 5" key="1">
    <citation type="submission" date="2023-11" db="EMBL/GenBank/DDBJ databases">
        <title>Lentzea sokolovensis, sp. nov., Lentzea kristufkii, sp. nov., and Lentzea miocenensis, sp. nov., rare actinobacteria from Sokolov Coal Basin, Miocene lacustrine sediment, Czech Republic.</title>
        <authorList>
            <person name="Lara A."/>
            <person name="Kotroba L."/>
            <person name="Nouioui I."/>
            <person name="Neumann-Schaal M."/>
            <person name="Mast Y."/>
            <person name="Chronakova A."/>
        </authorList>
    </citation>
    <scope>NUCLEOTIDE SEQUENCE [LARGE SCALE GENOMIC DNA]</scope>
    <source>
        <strain evidence="4 5">BCCO 10_0061</strain>
    </source>
</reference>
<evidence type="ECO:0000256" key="2">
    <source>
        <dbReference type="SAM" id="MobiDB-lite"/>
    </source>
</evidence>
<dbReference type="SMART" id="SM00939">
    <property type="entry name" value="PepX_C"/>
    <property type="match status" value="1"/>
</dbReference>
<feature type="region of interest" description="Disordered" evidence="2">
    <location>
        <begin position="373"/>
        <end position="415"/>
    </location>
</feature>
<evidence type="ECO:0000313" key="4">
    <source>
        <dbReference type="EMBL" id="MDX8141706.1"/>
    </source>
</evidence>
<dbReference type="NCBIfam" id="TIGR00976">
    <property type="entry name" value="CocE_NonD"/>
    <property type="match status" value="1"/>
</dbReference>
<dbReference type="Gene3D" id="3.40.50.1820">
    <property type="entry name" value="alpha/beta hydrolase"/>
    <property type="match status" value="1"/>
</dbReference>
<dbReference type="EMBL" id="JAXAVU010000004">
    <property type="protein sequence ID" value="MDX8141706.1"/>
    <property type="molecule type" value="Genomic_DNA"/>
</dbReference>
<dbReference type="SUPFAM" id="SSF49785">
    <property type="entry name" value="Galactose-binding domain-like"/>
    <property type="match status" value="1"/>
</dbReference>
<comment type="caution">
    <text evidence="4">The sequence shown here is derived from an EMBL/GenBank/DDBJ whole genome shotgun (WGS) entry which is preliminary data.</text>
</comment>
<dbReference type="InterPro" id="IPR000383">
    <property type="entry name" value="Xaa-Pro-like_dom"/>
</dbReference>
<name>A0ABU4USB6_9PSEU</name>
<dbReference type="InterPro" id="IPR029058">
    <property type="entry name" value="AB_hydrolase_fold"/>
</dbReference>
<gene>
    <name evidence="4" type="ORF">SK854_06265</name>
</gene>
<dbReference type="Gene3D" id="1.10.3020.10">
    <property type="entry name" value="alpha-amino acid ester hydrolase ( Helical cap domain)"/>
    <property type="match status" value="1"/>
</dbReference>
<dbReference type="Proteomes" id="UP001285352">
    <property type="component" value="Unassembled WGS sequence"/>
</dbReference>
<keyword evidence="5" id="KW-1185">Reference proteome</keyword>
<protein>
    <submittedName>
        <fullName evidence="4">CocE/NonD family hydrolase</fullName>
    </submittedName>
</protein>
<sequence>MTTRPKMDRTMRAVGWAAQRALKFPPAVDRKVTVEKDLKIRADDGVTLLADHWAPANAPAGERIEQLPVVLVRTAYGSGGPLGWMYGRALAERGMHVLVVRSRGTFGSGGVFLAMRNEREDGLATLRWLAEQPWAGGGVVLAGSSYFGYTQWAVAADAPVQVKAMVPHITSLRLAVTLLRPDRMELDTLLNWVWNTSTQERPRALMRAMLGSDRKHIAKAMNALPLVDGDKILLGEESAFYQECLHHDQDDPYWKGTDLSDTVGDVTVPVSSVTGWYDIFLVDQLKDFQRLVEAGRNPRLTVGPWWHADARGMAASISEVVDWGAALARGEAPAERAPVRLFVMGVDQWRDFDQWPPAGYAEQRWHLNPGAALGAAPTREVPPSSFTYDPVSPTPSLGGPKLDANGVGPKDNRPLEKRDDVLTFTSEALETDVEVIGEVSAEVWVCADRPSCDVFVRLCDVSPNGKSTNICDDLVKVRPDGITKVTVELSPTAHVFRRGHRIRVQVSAGAFPRFARNLGSGEPTATAVTPHKTNMEIFHDAEHPSAILLPVKQATAHHR</sequence>
<organism evidence="4 5">
    <name type="scientific">Lentzea sokolovensis</name>
    <dbReference type="NCBI Taxonomy" id="3095429"/>
    <lineage>
        <taxon>Bacteria</taxon>
        <taxon>Bacillati</taxon>
        <taxon>Actinomycetota</taxon>
        <taxon>Actinomycetes</taxon>
        <taxon>Pseudonocardiales</taxon>
        <taxon>Pseudonocardiaceae</taxon>
        <taxon>Lentzea</taxon>
    </lineage>
</organism>
<dbReference type="GO" id="GO:0016787">
    <property type="term" value="F:hydrolase activity"/>
    <property type="evidence" value="ECO:0007669"/>
    <property type="project" value="UniProtKB-KW"/>
</dbReference>
<dbReference type="Pfam" id="PF02129">
    <property type="entry name" value="Peptidase_S15"/>
    <property type="match status" value="1"/>
</dbReference>
<dbReference type="InterPro" id="IPR008979">
    <property type="entry name" value="Galactose-bd-like_sf"/>
</dbReference>
<evidence type="ECO:0000259" key="3">
    <source>
        <dbReference type="SMART" id="SM00939"/>
    </source>
</evidence>
<evidence type="ECO:0000313" key="5">
    <source>
        <dbReference type="Proteomes" id="UP001285352"/>
    </source>
</evidence>
<dbReference type="Pfam" id="PF08530">
    <property type="entry name" value="PepX_C"/>
    <property type="match status" value="1"/>
</dbReference>
<feature type="domain" description="Xaa-Pro dipeptidyl-peptidase C-terminal" evidence="3">
    <location>
        <begin position="321"/>
        <end position="548"/>
    </location>
</feature>
<evidence type="ECO:0000256" key="1">
    <source>
        <dbReference type="ARBA" id="ARBA00022801"/>
    </source>
</evidence>